<sequence>MANRNGTRVDHATHAAAVKGDRNANSHQVKRRPQPQPPFPATSANVKIRQRFKNTSNLNSQQFKNGAQSMSRGQRQPTKANRPAQLAQPTRQRSLQPSSNNNDSLFNVVRQPEARPISQDRLVAEVKGIYAGLVMVENKCIEVDTAQSSNTNGNSKLNNEQWQALIALHRALLYEYQDFYLASQYPSAGPTLRELASQYNMPAQHMQTFLYLAYNLMALIYETVPTFENTWIEYLGDLSRYRMAIEDNDI</sequence>
<evidence type="ECO:0000256" key="1">
    <source>
        <dbReference type="SAM" id="MobiDB-lite"/>
    </source>
</evidence>
<dbReference type="EMBL" id="JAAGWQ010000072">
    <property type="protein sequence ID" value="KAF5670948.1"/>
    <property type="molecule type" value="Genomic_DNA"/>
</dbReference>
<accession>A0A8H5TK49</accession>
<dbReference type="OrthoDB" id="5106221at2759"/>
<evidence type="ECO:0000313" key="2">
    <source>
        <dbReference type="EMBL" id="KAF5670948.1"/>
    </source>
</evidence>
<reference evidence="2 3" key="1">
    <citation type="submission" date="2020-05" db="EMBL/GenBank/DDBJ databases">
        <title>Identification and distribution of gene clusters putatively required for synthesis of sphingolipid metabolism inhibitors in phylogenetically diverse species of the filamentous fungus Fusarium.</title>
        <authorList>
            <person name="Kim H.-S."/>
            <person name="Busman M."/>
            <person name="Brown D.W."/>
            <person name="Divon H."/>
            <person name="Uhlig S."/>
            <person name="Proctor R.H."/>
        </authorList>
    </citation>
    <scope>NUCLEOTIDE SEQUENCE [LARGE SCALE GENOMIC DNA]</scope>
    <source>
        <strain evidence="2 3">NRRL 20693</strain>
    </source>
</reference>
<feature type="compositionally biased region" description="Basic and acidic residues" evidence="1">
    <location>
        <begin position="7"/>
        <end position="24"/>
    </location>
</feature>
<dbReference type="SUPFAM" id="SSF48452">
    <property type="entry name" value="TPR-like"/>
    <property type="match status" value="1"/>
</dbReference>
<dbReference type="InterPro" id="IPR011990">
    <property type="entry name" value="TPR-like_helical_dom_sf"/>
</dbReference>
<evidence type="ECO:0000313" key="3">
    <source>
        <dbReference type="Proteomes" id="UP000567885"/>
    </source>
</evidence>
<proteinExistence type="predicted"/>
<name>A0A8H5TK49_FUSHE</name>
<dbReference type="AlphaFoldDB" id="A0A8H5TK49"/>
<gene>
    <name evidence="2" type="ORF">FHETE_4298</name>
</gene>
<feature type="region of interest" description="Disordered" evidence="1">
    <location>
        <begin position="1"/>
        <end position="105"/>
    </location>
</feature>
<organism evidence="2 3">
    <name type="scientific">Fusarium heterosporum</name>
    <dbReference type="NCBI Taxonomy" id="42747"/>
    <lineage>
        <taxon>Eukaryota</taxon>
        <taxon>Fungi</taxon>
        <taxon>Dikarya</taxon>
        <taxon>Ascomycota</taxon>
        <taxon>Pezizomycotina</taxon>
        <taxon>Sordariomycetes</taxon>
        <taxon>Hypocreomycetidae</taxon>
        <taxon>Hypocreales</taxon>
        <taxon>Nectriaceae</taxon>
        <taxon>Fusarium</taxon>
        <taxon>Fusarium heterosporum species complex</taxon>
    </lineage>
</organism>
<dbReference type="Proteomes" id="UP000567885">
    <property type="component" value="Unassembled WGS sequence"/>
</dbReference>
<protein>
    <submittedName>
        <fullName evidence="2">Telomerase-binding EST1A</fullName>
    </submittedName>
</protein>
<feature type="compositionally biased region" description="Polar residues" evidence="1">
    <location>
        <begin position="53"/>
        <end position="79"/>
    </location>
</feature>
<keyword evidence="3" id="KW-1185">Reference proteome</keyword>
<comment type="caution">
    <text evidence="2">The sequence shown here is derived from an EMBL/GenBank/DDBJ whole genome shotgun (WGS) entry which is preliminary data.</text>
</comment>
<feature type="compositionally biased region" description="Polar residues" evidence="1">
    <location>
        <begin position="87"/>
        <end position="105"/>
    </location>
</feature>